<comment type="caution">
    <text evidence="1">The sequence shown here is derived from an EMBL/GenBank/DDBJ whole genome shotgun (WGS) entry which is preliminary data.</text>
</comment>
<organism evidence="1 2">
    <name type="scientific">Colletotrichum cuscutae</name>
    <dbReference type="NCBI Taxonomy" id="1209917"/>
    <lineage>
        <taxon>Eukaryota</taxon>
        <taxon>Fungi</taxon>
        <taxon>Dikarya</taxon>
        <taxon>Ascomycota</taxon>
        <taxon>Pezizomycotina</taxon>
        <taxon>Sordariomycetes</taxon>
        <taxon>Hypocreomycetidae</taxon>
        <taxon>Glomerellales</taxon>
        <taxon>Glomerellaceae</taxon>
        <taxon>Colletotrichum</taxon>
        <taxon>Colletotrichum acutatum species complex</taxon>
    </lineage>
</organism>
<dbReference type="Proteomes" id="UP001239213">
    <property type="component" value="Unassembled WGS sequence"/>
</dbReference>
<evidence type="ECO:0000313" key="1">
    <source>
        <dbReference type="EMBL" id="KAK1458435.1"/>
    </source>
</evidence>
<evidence type="ECO:0000313" key="2">
    <source>
        <dbReference type="Proteomes" id="UP001239213"/>
    </source>
</evidence>
<accession>A0AAI9UHH0</accession>
<dbReference type="EMBL" id="MPDP01000278">
    <property type="protein sequence ID" value="KAK1458435.1"/>
    <property type="molecule type" value="Genomic_DNA"/>
</dbReference>
<name>A0AAI9UHH0_9PEZI</name>
<reference evidence="1" key="1">
    <citation type="submission" date="2016-11" db="EMBL/GenBank/DDBJ databases">
        <title>The genome sequence of Colletotrichum cuscutae.</title>
        <authorList>
            <person name="Baroncelli R."/>
        </authorList>
    </citation>
    <scope>NUCLEOTIDE SEQUENCE</scope>
    <source>
        <strain evidence="1">IMI 304802</strain>
    </source>
</reference>
<gene>
    <name evidence="1" type="ORF">CCUS01_09300</name>
</gene>
<keyword evidence="2" id="KW-1185">Reference proteome</keyword>
<protein>
    <submittedName>
        <fullName evidence="1">Uncharacterized protein</fullName>
    </submittedName>
</protein>
<dbReference type="AlphaFoldDB" id="A0AAI9UHH0"/>
<proteinExistence type="predicted"/>
<sequence>MNFFKADKSTQQRADIKIYIEPIKGVLASETVRFTGGLHFYKNGTLYREVIIGLEVQFDLGRRGCAGAN</sequence>